<organism evidence="2 3">
    <name type="scientific">Parasaccharibacter apium</name>
    <dbReference type="NCBI Taxonomy" id="1510841"/>
    <lineage>
        <taxon>Bacteria</taxon>
        <taxon>Pseudomonadati</taxon>
        <taxon>Pseudomonadota</taxon>
        <taxon>Alphaproteobacteria</taxon>
        <taxon>Acetobacterales</taxon>
        <taxon>Acetobacteraceae</taxon>
        <taxon>Parasaccharibacter</taxon>
    </lineage>
</organism>
<dbReference type="Proteomes" id="UP000027590">
    <property type="component" value="Unassembled WGS sequence"/>
</dbReference>
<protein>
    <submittedName>
        <fullName evidence="2">Uncharacterized protein</fullName>
    </submittedName>
</protein>
<accession>A0A7U7G6L6</accession>
<comment type="caution">
    <text evidence="2">The sequence shown here is derived from an EMBL/GenBank/DDBJ whole genome shotgun (WGS) entry which is preliminary data.</text>
</comment>
<dbReference type="EMBL" id="CBLY010000006">
    <property type="protein sequence ID" value="CDG34058.1"/>
    <property type="molecule type" value="Genomic_DNA"/>
</dbReference>
<name>A0A7U7G6L6_9PROT</name>
<sequence length="44" mass="4952">MITDQQPKWEGVTRRKQGAQPQTVRNTLTFFPSSYGSASIMYSG</sequence>
<dbReference type="AlphaFoldDB" id="A0A7U7G6L6"/>
<evidence type="ECO:0000256" key="1">
    <source>
        <dbReference type="SAM" id="MobiDB-lite"/>
    </source>
</evidence>
<feature type="region of interest" description="Disordered" evidence="1">
    <location>
        <begin position="1"/>
        <end position="21"/>
    </location>
</feature>
<reference evidence="2 3" key="1">
    <citation type="journal article" date="2014" name="Genome Biol. Evol.">
        <title>Acetic acid bacteria genomes reveal functional traits for adaptation to life in insect guts.</title>
        <authorList>
            <person name="Chouaia B."/>
            <person name="Gaiarsa S."/>
            <person name="Crotti E."/>
            <person name="Comandatore F."/>
            <person name="Degli Esposti M."/>
            <person name="Ricci I."/>
            <person name="Alma A."/>
            <person name="Favia G."/>
            <person name="Bandi C."/>
            <person name="Daffonchio D."/>
        </authorList>
    </citation>
    <scope>NUCLEOTIDE SEQUENCE [LARGE SCALE GENOMIC DNA]</scope>
    <source>
        <strain evidence="3">AM169</strain>
    </source>
</reference>
<reference evidence="2 3" key="2">
    <citation type="journal article" date="2014" name="PLoS ONE">
        <title>Evolution of mitochondria reconstructed from the energy metabolism of living bacteria.</title>
        <authorList>
            <person name="Degli Esposti M."/>
            <person name="Chouaia B."/>
            <person name="Comandatore F."/>
            <person name="Crotti E."/>
            <person name="Sassera D."/>
            <person name="Lievens P.M."/>
            <person name="Daffonchio D."/>
            <person name="Bandi C."/>
        </authorList>
    </citation>
    <scope>NUCLEOTIDE SEQUENCE [LARGE SCALE GENOMIC DNA]</scope>
    <source>
        <strain evidence="3">AM169</strain>
    </source>
</reference>
<evidence type="ECO:0000313" key="3">
    <source>
        <dbReference type="Proteomes" id="UP000027590"/>
    </source>
</evidence>
<evidence type="ECO:0000313" key="2">
    <source>
        <dbReference type="EMBL" id="CDG34058.1"/>
    </source>
</evidence>
<proteinExistence type="predicted"/>
<gene>
    <name evidence="2" type="ORF">SACS_1320</name>
</gene>